<reference evidence="3" key="1">
    <citation type="submission" date="2009-05" db="EMBL/GenBank/DDBJ databases">
        <title>Complete sequence of Tolumonas auensis DSM 9187.</title>
        <authorList>
            <consortium name="US DOE Joint Genome Institute"/>
            <person name="Lucas S."/>
            <person name="Copeland A."/>
            <person name="Lapidus A."/>
            <person name="Glavina del Rio T."/>
            <person name="Tice H."/>
            <person name="Bruce D."/>
            <person name="Goodwin L."/>
            <person name="Pitluck S."/>
            <person name="Chertkov O."/>
            <person name="Brettin T."/>
            <person name="Detter J.C."/>
            <person name="Han C."/>
            <person name="Larimer F."/>
            <person name="Land M."/>
            <person name="Hauser L."/>
            <person name="Kyrpides N."/>
            <person name="Mikhailova N."/>
            <person name="Spring S."/>
            <person name="Beller H."/>
        </authorList>
    </citation>
    <scope>NUCLEOTIDE SEQUENCE [LARGE SCALE GENOMIC DNA]</scope>
    <source>
        <strain evidence="3">DSM 9187 / TA4</strain>
    </source>
</reference>
<feature type="signal peptide" evidence="1">
    <location>
        <begin position="1"/>
        <end position="25"/>
    </location>
</feature>
<evidence type="ECO:0000313" key="3">
    <source>
        <dbReference type="Proteomes" id="UP000009073"/>
    </source>
</evidence>
<dbReference type="EMBL" id="CP001616">
    <property type="protein sequence ID" value="ACQ93121.1"/>
    <property type="molecule type" value="Genomic_DNA"/>
</dbReference>
<dbReference type="HOGENOM" id="CLU_145254_0_0_6"/>
<dbReference type="STRING" id="595494.Tola_1510"/>
<dbReference type="eggNOG" id="COG3794">
    <property type="taxonomic scope" value="Bacteria"/>
</dbReference>
<dbReference type="AlphaFoldDB" id="C4LEV4"/>
<dbReference type="Proteomes" id="UP000009073">
    <property type="component" value="Chromosome"/>
</dbReference>
<organism evidence="2 3">
    <name type="scientific">Tolumonas auensis (strain DSM 9187 / NBRC 110442 / TA 4)</name>
    <dbReference type="NCBI Taxonomy" id="595494"/>
    <lineage>
        <taxon>Bacteria</taxon>
        <taxon>Pseudomonadati</taxon>
        <taxon>Pseudomonadota</taxon>
        <taxon>Gammaproteobacteria</taxon>
        <taxon>Aeromonadales</taxon>
        <taxon>Aeromonadaceae</taxon>
        <taxon>Tolumonas</taxon>
    </lineage>
</organism>
<evidence type="ECO:0000256" key="1">
    <source>
        <dbReference type="SAM" id="SignalP"/>
    </source>
</evidence>
<feature type="chain" id="PRO_5002940410" description="EfeO-type cupredoxin-like domain-containing protein" evidence="1">
    <location>
        <begin position="26"/>
        <end position="136"/>
    </location>
</feature>
<evidence type="ECO:0000313" key="2">
    <source>
        <dbReference type="EMBL" id="ACQ93121.1"/>
    </source>
</evidence>
<dbReference type="KEGG" id="tau:Tola_1510"/>
<reference evidence="2 3" key="2">
    <citation type="journal article" date="2011" name="Stand. Genomic Sci.">
        <title>Complete genome sequence of Tolumonas auensis type strain (TA 4).</title>
        <authorList>
            <person name="Chertkov O."/>
            <person name="Copeland A."/>
            <person name="Lucas S."/>
            <person name="Lapidus A."/>
            <person name="Berry K.W."/>
            <person name="Detter J.C."/>
            <person name="Del Rio T.G."/>
            <person name="Hammon N."/>
            <person name="Dalin E."/>
            <person name="Tice H."/>
            <person name="Pitluck S."/>
            <person name="Richardson P."/>
            <person name="Bruce D."/>
            <person name="Goodwin L."/>
            <person name="Han C."/>
            <person name="Tapia R."/>
            <person name="Saunders E."/>
            <person name="Schmutz J."/>
            <person name="Brettin T."/>
            <person name="Larimer F."/>
            <person name="Land M."/>
            <person name="Hauser L."/>
            <person name="Spring S."/>
            <person name="Rohde M."/>
            <person name="Kyrpides N.C."/>
            <person name="Ivanova N."/>
            <person name="Goker M."/>
            <person name="Beller H.R."/>
            <person name="Klenk H.P."/>
            <person name="Woyke T."/>
        </authorList>
    </citation>
    <scope>NUCLEOTIDE SEQUENCE [LARGE SCALE GENOMIC DNA]</scope>
    <source>
        <strain evidence="3">DSM 9187 / TA4</strain>
    </source>
</reference>
<dbReference type="SUPFAM" id="SSF49503">
    <property type="entry name" value="Cupredoxins"/>
    <property type="match status" value="1"/>
</dbReference>
<dbReference type="InterPro" id="IPR008972">
    <property type="entry name" value="Cupredoxin"/>
</dbReference>
<dbReference type="PROSITE" id="PS51257">
    <property type="entry name" value="PROKAR_LIPOPROTEIN"/>
    <property type="match status" value="1"/>
</dbReference>
<keyword evidence="1" id="KW-0732">Signal</keyword>
<keyword evidence="3" id="KW-1185">Reference proteome</keyword>
<protein>
    <recommendedName>
        <fullName evidence="4">EfeO-type cupredoxin-like domain-containing protein</fullName>
    </recommendedName>
</protein>
<accession>C4LEV4</accession>
<evidence type="ECO:0008006" key="4">
    <source>
        <dbReference type="Google" id="ProtNLM"/>
    </source>
</evidence>
<proteinExistence type="predicted"/>
<gene>
    <name evidence="2" type="ordered locus">Tola_1510</name>
</gene>
<sequence>MMKKLLILNLFFLGIVGCVAPKADSAPPKEATITANVQQVHIDGGAYFFKPNHVIVKVNIPVELIVKVESGLIPHNFVIQAPEAGIMVKESLSSDAKTIRFTPKAVGKYPFYCSHGLPFVKSHRERGMEGLIEVVE</sequence>
<dbReference type="Gene3D" id="2.60.40.420">
    <property type="entry name" value="Cupredoxins - blue copper proteins"/>
    <property type="match status" value="1"/>
</dbReference>
<name>C4LEV4_TOLAT</name>